<dbReference type="EMBL" id="JBHLXH010000003">
    <property type="protein sequence ID" value="MFC0224728.1"/>
    <property type="molecule type" value="Genomic_DNA"/>
</dbReference>
<dbReference type="Pfam" id="PF00459">
    <property type="entry name" value="Inositol_P"/>
    <property type="match status" value="1"/>
</dbReference>
<evidence type="ECO:0000256" key="5">
    <source>
        <dbReference type="ARBA" id="ARBA00022842"/>
    </source>
</evidence>
<evidence type="ECO:0000313" key="6">
    <source>
        <dbReference type="EMBL" id="MFC0224728.1"/>
    </source>
</evidence>
<dbReference type="Proteomes" id="UP001589698">
    <property type="component" value="Unassembled WGS sequence"/>
</dbReference>
<gene>
    <name evidence="6" type="ORF">ACFFJG_19725</name>
</gene>
<evidence type="ECO:0000256" key="4">
    <source>
        <dbReference type="ARBA" id="ARBA00022801"/>
    </source>
</evidence>
<keyword evidence="4" id="KW-0378">Hydrolase</keyword>
<dbReference type="PANTHER" id="PTHR20854">
    <property type="entry name" value="INOSITOL MONOPHOSPHATASE"/>
    <property type="match status" value="1"/>
</dbReference>
<comment type="caution">
    <text evidence="6">The sequence shown here is derived from an EMBL/GenBank/DDBJ whole genome shotgun (WGS) entry which is preliminary data.</text>
</comment>
<keyword evidence="7" id="KW-1185">Reference proteome</keyword>
<dbReference type="Gene3D" id="3.30.540.10">
    <property type="entry name" value="Fructose-1,6-Bisphosphatase, subunit A, domain 1"/>
    <property type="match status" value="1"/>
</dbReference>
<dbReference type="PRINTS" id="PR00377">
    <property type="entry name" value="IMPHPHTASES"/>
</dbReference>
<organism evidence="6 7">
    <name type="scientific">Nocardioides zeicaulis</name>
    <dbReference type="NCBI Taxonomy" id="1776857"/>
    <lineage>
        <taxon>Bacteria</taxon>
        <taxon>Bacillati</taxon>
        <taxon>Actinomycetota</taxon>
        <taxon>Actinomycetes</taxon>
        <taxon>Propionibacteriales</taxon>
        <taxon>Nocardioidaceae</taxon>
        <taxon>Nocardioides</taxon>
    </lineage>
</organism>
<dbReference type="PROSITE" id="PS00630">
    <property type="entry name" value="IMP_2"/>
    <property type="match status" value="1"/>
</dbReference>
<evidence type="ECO:0000256" key="2">
    <source>
        <dbReference type="ARBA" id="ARBA00013106"/>
    </source>
</evidence>
<dbReference type="RefSeq" id="WP_378520506.1">
    <property type="nucleotide sequence ID" value="NZ_CBCSDI010000012.1"/>
</dbReference>
<dbReference type="InterPro" id="IPR000760">
    <property type="entry name" value="Inositol_monophosphatase-like"/>
</dbReference>
<protein>
    <recommendedName>
        <fullName evidence="2">inositol-phosphate phosphatase</fullName>
        <ecNumber evidence="2">3.1.3.25</ecNumber>
    </recommendedName>
</protein>
<evidence type="ECO:0000313" key="7">
    <source>
        <dbReference type="Proteomes" id="UP001589698"/>
    </source>
</evidence>
<name>A0ABV6E6W1_9ACTN</name>
<dbReference type="PANTHER" id="PTHR20854:SF4">
    <property type="entry name" value="INOSITOL-1-MONOPHOSPHATASE-RELATED"/>
    <property type="match status" value="1"/>
</dbReference>
<comment type="catalytic activity">
    <reaction evidence="1">
        <text>a myo-inositol phosphate + H2O = myo-inositol + phosphate</text>
        <dbReference type="Rhea" id="RHEA:24056"/>
        <dbReference type="ChEBI" id="CHEBI:15377"/>
        <dbReference type="ChEBI" id="CHEBI:17268"/>
        <dbReference type="ChEBI" id="CHEBI:43474"/>
        <dbReference type="ChEBI" id="CHEBI:84139"/>
        <dbReference type="EC" id="3.1.3.25"/>
    </reaction>
</comment>
<evidence type="ECO:0000256" key="3">
    <source>
        <dbReference type="ARBA" id="ARBA00022723"/>
    </source>
</evidence>
<reference evidence="6 7" key="1">
    <citation type="submission" date="2024-09" db="EMBL/GenBank/DDBJ databases">
        <authorList>
            <person name="Sun Q."/>
            <person name="Mori K."/>
        </authorList>
    </citation>
    <scope>NUCLEOTIDE SEQUENCE [LARGE SCALE GENOMIC DNA]</scope>
    <source>
        <strain evidence="6 7">CCM 8654</strain>
    </source>
</reference>
<dbReference type="Gene3D" id="3.40.190.80">
    <property type="match status" value="1"/>
</dbReference>
<evidence type="ECO:0000256" key="1">
    <source>
        <dbReference type="ARBA" id="ARBA00001033"/>
    </source>
</evidence>
<sequence length="278" mass="28922">MSAARGVPAPADLRDLAVALAREGAELARDMRRGGIEVADTKSSAVDVVTEADRAVEDLLRRRIAEHRPDDAVLGEEGDDLPGTSGVRWVVDPIDGTVNYLYGLADCAVSVAVEVGGEVVAGAVVAIWTGLTYAAARGEGATRDGLPIRVRPVPPAGERLVLTGFGYQREVREHQAACVARLLPEVRDIRRMGSCALDLCHVAEGAADGYVEAGPQPWDHAAGGLVLAEAGGRFELLEGRTTPGGTPARVVVVGSPADGWDGFVSTLADAGFLESVAP</sequence>
<dbReference type="EC" id="3.1.3.25" evidence="2"/>
<keyword evidence="3" id="KW-0479">Metal-binding</keyword>
<dbReference type="PROSITE" id="PS00629">
    <property type="entry name" value="IMP_1"/>
    <property type="match status" value="1"/>
</dbReference>
<proteinExistence type="predicted"/>
<dbReference type="InterPro" id="IPR020550">
    <property type="entry name" value="Inositol_monophosphatase_CS"/>
</dbReference>
<keyword evidence="5" id="KW-0460">Magnesium</keyword>
<accession>A0ABV6E6W1</accession>
<dbReference type="SUPFAM" id="SSF56655">
    <property type="entry name" value="Carbohydrate phosphatase"/>
    <property type="match status" value="1"/>
</dbReference>
<dbReference type="InterPro" id="IPR020583">
    <property type="entry name" value="Inositol_monoP_metal-BS"/>
</dbReference>